<evidence type="ECO:0008006" key="4">
    <source>
        <dbReference type="Google" id="ProtNLM"/>
    </source>
</evidence>
<name>A0A016W6K9_9BILA</name>
<accession>A0A016W6K9</accession>
<keyword evidence="3" id="KW-1185">Reference proteome</keyword>
<dbReference type="AlphaFoldDB" id="A0A016W6K9"/>
<gene>
    <name evidence="2" type="primary">Acey_s1046.g3487</name>
    <name evidence="2" type="ORF">Y032_1046g3487</name>
</gene>
<sequence length="73" mass="8542">MFVFTVVIIFWDTITRWYSFHFVLLASCKDLPLIQRSVSHHFASVTDNSKIVSIGINVSTHRCLWKCKKRKGK</sequence>
<feature type="signal peptide" evidence="1">
    <location>
        <begin position="1"/>
        <end position="19"/>
    </location>
</feature>
<evidence type="ECO:0000313" key="3">
    <source>
        <dbReference type="Proteomes" id="UP000024635"/>
    </source>
</evidence>
<dbReference type="EMBL" id="JARK01000646">
    <property type="protein sequence ID" value="EYC35469.1"/>
    <property type="molecule type" value="Genomic_DNA"/>
</dbReference>
<feature type="chain" id="PRO_5001490964" description="Secreted protein" evidence="1">
    <location>
        <begin position="20"/>
        <end position="73"/>
    </location>
</feature>
<reference evidence="3" key="1">
    <citation type="journal article" date="2015" name="Nat. Genet.">
        <title>The genome and transcriptome of the zoonotic hookworm Ancylostoma ceylanicum identify infection-specific gene families.</title>
        <authorList>
            <person name="Schwarz E.M."/>
            <person name="Hu Y."/>
            <person name="Antoshechkin I."/>
            <person name="Miller M.M."/>
            <person name="Sternberg P.W."/>
            <person name="Aroian R.V."/>
        </authorList>
    </citation>
    <scope>NUCLEOTIDE SEQUENCE</scope>
    <source>
        <strain evidence="3">HY135</strain>
    </source>
</reference>
<protein>
    <recommendedName>
        <fullName evidence="4">Secreted protein</fullName>
    </recommendedName>
</protein>
<organism evidence="2 3">
    <name type="scientific">Ancylostoma ceylanicum</name>
    <dbReference type="NCBI Taxonomy" id="53326"/>
    <lineage>
        <taxon>Eukaryota</taxon>
        <taxon>Metazoa</taxon>
        <taxon>Ecdysozoa</taxon>
        <taxon>Nematoda</taxon>
        <taxon>Chromadorea</taxon>
        <taxon>Rhabditida</taxon>
        <taxon>Rhabditina</taxon>
        <taxon>Rhabditomorpha</taxon>
        <taxon>Strongyloidea</taxon>
        <taxon>Ancylostomatidae</taxon>
        <taxon>Ancylostomatinae</taxon>
        <taxon>Ancylostoma</taxon>
    </lineage>
</organism>
<proteinExistence type="predicted"/>
<evidence type="ECO:0000256" key="1">
    <source>
        <dbReference type="SAM" id="SignalP"/>
    </source>
</evidence>
<dbReference type="Proteomes" id="UP000024635">
    <property type="component" value="Unassembled WGS sequence"/>
</dbReference>
<evidence type="ECO:0000313" key="2">
    <source>
        <dbReference type="EMBL" id="EYC35469.1"/>
    </source>
</evidence>
<comment type="caution">
    <text evidence="2">The sequence shown here is derived from an EMBL/GenBank/DDBJ whole genome shotgun (WGS) entry which is preliminary data.</text>
</comment>
<keyword evidence="1" id="KW-0732">Signal</keyword>